<dbReference type="Gene3D" id="3.40.50.1240">
    <property type="entry name" value="Phosphoglycerate mutase-like"/>
    <property type="match status" value="1"/>
</dbReference>
<dbReference type="InterPro" id="IPR029033">
    <property type="entry name" value="His_PPase_superfam"/>
</dbReference>
<accession>A0A933DS35</accession>
<dbReference type="Proteomes" id="UP000756703">
    <property type="component" value="Unassembled WGS sequence"/>
</dbReference>
<sequence length="224" mass="25505">MPTPSNIYIIRHSKLDVPYQSHLEMPYEVLADLASGKLDPGIAPGSRELFFEAAGSVLPLNQVGAIYYNNSGKQSRRSKESAELVQSIIKEKHARGVSLIGNPDIKEVDFDLTKILPKEEFEKHGMPAIRSALYKAEIDGRVVESIADMYARIERIFTLLKQHESKGETVLIISHDFFMRVMEVYATMTKKADEVKLQYLERTILNTYFRGFGASYDLKQFKRL</sequence>
<comment type="caution">
    <text evidence="1">The sequence shown here is derived from an EMBL/GenBank/DDBJ whole genome shotgun (WGS) entry which is preliminary data.</text>
</comment>
<dbReference type="Pfam" id="PF00300">
    <property type="entry name" value="His_Phos_1"/>
    <property type="match status" value="1"/>
</dbReference>
<dbReference type="InterPro" id="IPR013078">
    <property type="entry name" value="His_Pase_superF_clade-1"/>
</dbReference>
<dbReference type="EMBL" id="JACQMI010000022">
    <property type="protein sequence ID" value="MBI4132971.1"/>
    <property type="molecule type" value="Genomic_DNA"/>
</dbReference>
<dbReference type="SUPFAM" id="SSF53254">
    <property type="entry name" value="Phosphoglycerate mutase-like"/>
    <property type="match status" value="1"/>
</dbReference>
<name>A0A933DS35_9BACT</name>
<gene>
    <name evidence="1" type="ORF">HY473_02710</name>
</gene>
<organism evidence="1 2">
    <name type="scientific">Candidatus Sungiibacteriota bacterium</name>
    <dbReference type="NCBI Taxonomy" id="2750080"/>
    <lineage>
        <taxon>Bacteria</taxon>
        <taxon>Candidatus Sungiibacteriota</taxon>
    </lineage>
</organism>
<evidence type="ECO:0000313" key="1">
    <source>
        <dbReference type="EMBL" id="MBI4132971.1"/>
    </source>
</evidence>
<dbReference type="AlphaFoldDB" id="A0A933DS35"/>
<evidence type="ECO:0000313" key="2">
    <source>
        <dbReference type="Proteomes" id="UP000756703"/>
    </source>
</evidence>
<reference evidence="1" key="1">
    <citation type="submission" date="2020-07" db="EMBL/GenBank/DDBJ databases">
        <title>Huge and variable diversity of episymbiotic CPR bacteria and DPANN archaea in groundwater ecosystems.</title>
        <authorList>
            <person name="He C.Y."/>
            <person name="Keren R."/>
            <person name="Whittaker M."/>
            <person name="Farag I.F."/>
            <person name="Doudna J."/>
            <person name="Cate J.H.D."/>
            <person name="Banfield J.F."/>
        </authorList>
    </citation>
    <scope>NUCLEOTIDE SEQUENCE</scope>
    <source>
        <strain evidence="1">NC_groundwater_1225_Ag_S-0.1um_56_177</strain>
    </source>
</reference>
<protein>
    <submittedName>
        <fullName evidence="1">Histidine phosphatase family protein</fullName>
    </submittedName>
</protein>
<proteinExistence type="predicted"/>